<keyword evidence="2" id="KW-1185">Reference proteome</keyword>
<sequence length="53" mass="6384">MCWSNEKNGRPGFGEMSPDVRASRRVREVIWEYDLWRDRSHRPGGFNSMWVQN</sequence>
<dbReference type="EMBL" id="CATNWA010009086">
    <property type="protein sequence ID" value="CAI9557361.1"/>
    <property type="molecule type" value="Genomic_DNA"/>
</dbReference>
<accession>A0ABN9CCE8</accession>
<evidence type="ECO:0000313" key="1">
    <source>
        <dbReference type="EMBL" id="CAI9557361.1"/>
    </source>
</evidence>
<dbReference type="Proteomes" id="UP001162483">
    <property type="component" value="Unassembled WGS sequence"/>
</dbReference>
<organism evidence="1 2">
    <name type="scientific">Staurois parvus</name>
    <dbReference type="NCBI Taxonomy" id="386267"/>
    <lineage>
        <taxon>Eukaryota</taxon>
        <taxon>Metazoa</taxon>
        <taxon>Chordata</taxon>
        <taxon>Craniata</taxon>
        <taxon>Vertebrata</taxon>
        <taxon>Euteleostomi</taxon>
        <taxon>Amphibia</taxon>
        <taxon>Batrachia</taxon>
        <taxon>Anura</taxon>
        <taxon>Neobatrachia</taxon>
        <taxon>Ranoidea</taxon>
        <taxon>Ranidae</taxon>
        <taxon>Staurois</taxon>
    </lineage>
</organism>
<gene>
    <name evidence="1" type="ORF">SPARVUS_LOCUS4694354</name>
</gene>
<reference evidence="1" key="1">
    <citation type="submission" date="2023-05" db="EMBL/GenBank/DDBJ databases">
        <authorList>
            <person name="Stuckert A."/>
        </authorList>
    </citation>
    <scope>NUCLEOTIDE SEQUENCE</scope>
</reference>
<proteinExistence type="predicted"/>
<name>A0ABN9CCE8_9NEOB</name>
<comment type="caution">
    <text evidence="1">The sequence shown here is derived from an EMBL/GenBank/DDBJ whole genome shotgun (WGS) entry which is preliminary data.</text>
</comment>
<evidence type="ECO:0000313" key="2">
    <source>
        <dbReference type="Proteomes" id="UP001162483"/>
    </source>
</evidence>
<protein>
    <submittedName>
        <fullName evidence="1">Uncharacterized protein</fullName>
    </submittedName>
</protein>